<dbReference type="PROSITE" id="PS50104">
    <property type="entry name" value="TIR"/>
    <property type="match status" value="1"/>
</dbReference>
<dbReference type="Gene3D" id="3.40.50.10140">
    <property type="entry name" value="Toll/interleukin-1 receptor homology (TIR) domain"/>
    <property type="match status" value="1"/>
</dbReference>
<dbReference type="PANTHER" id="PTHR11017">
    <property type="entry name" value="LEUCINE-RICH REPEAT-CONTAINING PROTEIN"/>
    <property type="match status" value="1"/>
</dbReference>
<dbReference type="Gene3D" id="3.40.50.300">
    <property type="entry name" value="P-loop containing nucleotide triphosphate hydrolases"/>
    <property type="match status" value="1"/>
</dbReference>
<dbReference type="Proteomes" id="UP000187203">
    <property type="component" value="Unassembled WGS sequence"/>
</dbReference>
<evidence type="ECO:0000256" key="2">
    <source>
        <dbReference type="ARBA" id="ARBA00022737"/>
    </source>
</evidence>
<proteinExistence type="predicted"/>
<dbReference type="InterPro" id="IPR002182">
    <property type="entry name" value="NB-ARC"/>
</dbReference>
<dbReference type="SUPFAM" id="SSF52540">
    <property type="entry name" value="P-loop containing nucleoside triphosphate hydrolases"/>
    <property type="match status" value="1"/>
</dbReference>
<dbReference type="InterPro" id="IPR027417">
    <property type="entry name" value="P-loop_NTPase"/>
</dbReference>
<reference evidence="7" key="1">
    <citation type="submission" date="2013-09" db="EMBL/GenBank/DDBJ databases">
        <title>Corchorus olitorius genome sequencing.</title>
        <authorList>
            <person name="Alam M."/>
            <person name="Haque M.S."/>
            <person name="Islam M.S."/>
            <person name="Emdad E.M."/>
            <person name="Islam M.M."/>
            <person name="Ahmed B."/>
            <person name="Halim A."/>
            <person name="Hossen Q.M.M."/>
            <person name="Hossain M.Z."/>
            <person name="Ahmed R."/>
            <person name="Khan M.M."/>
            <person name="Islam R."/>
            <person name="Rashid M.M."/>
            <person name="Khan S.A."/>
            <person name="Rahman M.S."/>
            <person name="Alam M."/>
            <person name="Yahiya A.S."/>
            <person name="Khan M.S."/>
            <person name="Azam M.S."/>
            <person name="Haque T."/>
            <person name="Lashkar M.Z.H."/>
            <person name="Akhand A.I."/>
            <person name="Morshed G."/>
            <person name="Roy S."/>
            <person name="Uddin K.S."/>
            <person name="Rabeya T."/>
            <person name="Hossain A.S."/>
            <person name="Chowdhury A."/>
            <person name="Snigdha A.R."/>
            <person name="Mortoza M.S."/>
            <person name="Matin S.A."/>
            <person name="Hoque S.M.E."/>
            <person name="Islam M.K."/>
            <person name="Roy D.K."/>
            <person name="Haider R."/>
            <person name="Moosa M.M."/>
            <person name="Elias S.M."/>
            <person name="Hasan A.M."/>
            <person name="Jahan S."/>
            <person name="Shafiuddin M."/>
            <person name="Mahmood N."/>
            <person name="Shommy N.S."/>
        </authorList>
    </citation>
    <scope>NUCLEOTIDE SEQUENCE [LARGE SCALE GENOMIC DNA]</scope>
    <source>
        <strain evidence="7">cv. O-4</strain>
    </source>
</reference>
<accession>A0A1R3KF66</accession>
<dbReference type="InterPro" id="IPR035897">
    <property type="entry name" value="Toll_tir_struct_dom_sf"/>
</dbReference>
<dbReference type="GO" id="GO:0043531">
    <property type="term" value="F:ADP binding"/>
    <property type="evidence" value="ECO:0007669"/>
    <property type="project" value="InterPro"/>
</dbReference>
<keyword evidence="7" id="KW-1185">Reference proteome</keyword>
<dbReference type="InterPro" id="IPR058192">
    <property type="entry name" value="WHD_ROQ1-like"/>
</dbReference>
<dbReference type="SUPFAM" id="SSF46785">
    <property type="entry name" value="Winged helix' DNA-binding domain"/>
    <property type="match status" value="1"/>
</dbReference>
<keyword evidence="4" id="KW-0520">NAD</keyword>
<dbReference type="Gene3D" id="1.10.8.430">
    <property type="entry name" value="Helical domain of apoptotic protease-activating factors"/>
    <property type="match status" value="1"/>
</dbReference>
<dbReference type="FunFam" id="3.40.50.10140:FF:000007">
    <property type="entry name" value="Disease resistance protein (TIR-NBS-LRR class)"/>
    <property type="match status" value="1"/>
</dbReference>
<dbReference type="OrthoDB" id="6160824at2759"/>
<dbReference type="PANTHER" id="PTHR11017:SF479">
    <property type="entry name" value="DISEASE RESISTANCE PROTEIN (TIR-NBS-LRR CLASS) FAMILY"/>
    <property type="match status" value="1"/>
</dbReference>
<dbReference type="InterPro" id="IPR042197">
    <property type="entry name" value="Apaf_helical"/>
</dbReference>
<evidence type="ECO:0000256" key="1">
    <source>
        <dbReference type="ARBA" id="ARBA00022614"/>
    </source>
</evidence>
<dbReference type="InterPro" id="IPR036390">
    <property type="entry name" value="WH_DNA-bd_sf"/>
</dbReference>
<keyword evidence="3" id="KW-0611">Plant defense</keyword>
<evidence type="ECO:0000313" key="7">
    <source>
        <dbReference type="Proteomes" id="UP000187203"/>
    </source>
</evidence>
<dbReference type="Pfam" id="PF23282">
    <property type="entry name" value="WHD_ROQ1"/>
    <property type="match status" value="1"/>
</dbReference>
<dbReference type="EMBL" id="AWUE01013884">
    <property type="protein sequence ID" value="OMP05736.1"/>
    <property type="molecule type" value="Genomic_DNA"/>
</dbReference>
<dbReference type="GO" id="GO:0006952">
    <property type="term" value="P:defense response"/>
    <property type="evidence" value="ECO:0007669"/>
    <property type="project" value="UniProtKB-KW"/>
</dbReference>
<dbReference type="InterPro" id="IPR000157">
    <property type="entry name" value="TIR_dom"/>
</dbReference>
<dbReference type="Pfam" id="PF00931">
    <property type="entry name" value="NB-ARC"/>
    <property type="match status" value="1"/>
</dbReference>
<dbReference type="SMART" id="SM00255">
    <property type="entry name" value="TIR"/>
    <property type="match status" value="1"/>
</dbReference>
<keyword evidence="2" id="KW-0677">Repeat</keyword>
<dbReference type="InterPro" id="IPR044974">
    <property type="entry name" value="Disease_R_plants"/>
</dbReference>
<organism evidence="6 7">
    <name type="scientific">Corchorus olitorius</name>
    <dbReference type="NCBI Taxonomy" id="93759"/>
    <lineage>
        <taxon>Eukaryota</taxon>
        <taxon>Viridiplantae</taxon>
        <taxon>Streptophyta</taxon>
        <taxon>Embryophyta</taxon>
        <taxon>Tracheophyta</taxon>
        <taxon>Spermatophyta</taxon>
        <taxon>Magnoliopsida</taxon>
        <taxon>eudicotyledons</taxon>
        <taxon>Gunneridae</taxon>
        <taxon>Pentapetalae</taxon>
        <taxon>rosids</taxon>
        <taxon>malvids</taxon>
        <taxon>Malvales</taxon>
        <taxon>Malvaceae</taxon>
        <taxon>Grewioideae</taxon>
        <taxon>Apeibeae</taxon>
        <taxon>Corchorus</taxon>
    </lineage>
</organism>
<feature type="domain" description="TIR" evidence="5">
    <location>
        <begin position="11"/>
        <end position="179"/>
    </location>
</feature>
<gene>
    <name evidence="6" type="ORF">COLO4_08597</name>
</gene>
<dbReference type="Pfam" id="PF01582">
    <property type="entry name" value="TIR"/>
    <property type="match status" value="1"/>
</dbReference>
<comment type="caution">
    <text evidence="6">The sequence shown here is derived from an EMBL/GenBank/DDBJ whole genome shotgun (WGS) entry which is preliminary data.</text>
</comment>
<dbReference type="SUPFAM" id="SSF52200">
    <property type="entry name" value="Toll/Interleukin receptor TIR domain"/>
    <property type="match status" value="1"/>
</dbReference>
<keyword evidence="1" id="KW-0433">Leucine-rich repeat</keyword>
<dbReference type="AlphaFoldDB" id="A0A1R3KF66"/>
<evidence type="ECO:0000259" key="5">
    <source>
        <dbReference type="PROSITE" id="PS50104"/>
    </source>
</evidence>
<protein>
    <recommendedName>
        <fullName evidence="5">TIR domain-containing protein</fullName>
    </recommendedName>
</protein>
<evidence type="ECO:0000256" key="4">
    <source>
        <dbReference type="ARBA" id="ARBA00023027"/>
    </source>
</evidence>
<evidence type="ECO:0000256" key="3">
    <source>
        <dbReference type="ARBA" id="ARBA00022821"/>
    </source>
</evidence>
<dbReference type="GO" id="GO:0007165">
    <property type="term" value="P:signal transduction"/>
    <property type="evidence" value="ECO:0007669"/>
    <property type="project" value="InterPro"/>
</dbReference>
<dbReference type="PRINTS" id="PR00364">
    <property type="entry name" value="DISEASERSIST"/>
</dbReference>
<evidence type="ECO:0000313" key="6">
    <source>
        <dbReference type="EMBL" id="OMP05736.1"/>
    </source>
</evidence>
<name>A0A1R3KF66_9ROSI</name>
<sequence>MASSFSSSPQPRYQVFLSFRGEDTRANFTGHLRNALRSRGIKVFFDEDSLQRGSEISPVLLGTIKESMISVIVFSKNYADSSWCLEEVSHIMECWHSRQQLVVPIFYHVDPSLVRNQTGSFKEDFAQHERKGIGSDKIQRWRDALKKAGNLSGFHLTEGKPDPEPKVIEEIVVDIIKKLNRVSQSDCNVGLVGMGPKLEQIKSLLCTGDEDVRMIGIWGMGGIGKTTLAQAIYNQVRHEFESCYFLANVREELEKHGADTLRTKILSTLLNEVNFPSTSIDLKVTNDRLLLKRVLLVLDDVSDFEQFEKLAISHDHFGSANRIIVTSRDKQVLENGSVDGIYEVKGLNHPDSLQLFSLYAFKQNQLLHDFRDLSAKVLEYAKGLPIALKVLGSALYKKEREYWISELSKLKEHPPRKIFYLLKISFDGLDDVEKNIFLDIACFRSDDYELKICYGGMAHSALSNLEDKCLLTRGYYKHEMHDLLREMGQTIVCQVSENPGERSRLWKPEDVGRVLKNNLFKWA</sequence>